<name>A0A330L304_9BACT</name>
<evidence type="ECO:0000256" key="1">
    <source>
        <dbReference type="SAM" id="SignalP"/>
    </source>
</evidence>
<dbReference type="PROSITE" id="PS51257">
    <property type="entry name" value="PROKAR_LIPOPROTEIN"/>
    <property type="match status" value="1"/>
</dbReference>
<protein>
    <recommendedName>
        <fullName evidence="4">Lipoprotein</fullName>
    </recommendedName>
</protein>
<dbReference type="Proteomes" id="UP000248168">
    <property type="component" value="Unassembled WGS sequence"/>
</dbReference>
<dbReference type="RefSeq" id="WP_121988615.1">
    <property type="nucleotide sequence ID" value="NZ_OUNR01000002.1"/>
</dbReference>
<dbReference type="OrthoDB" id="9780656at2"/>
<feature type="signal peptide" evidence="1">
    <location>
        <begin position="1"/>
        <end position="27"/>
    </location>
</feature>
<evidence type="ECO:0008006" key="4">
    <source>
        <dbReference type="Google" id="ProtNLM"/>
    </source>
</evidence>
<evidence type="ECO:0000313" key="3">
    <source>
        <dbReference type="Proteomes" id="UP000248168"/>
    </source>
</evidence>
<gene>
    <name evidence="2" type="ORF">NITLEN_100059</name>
</gene>
<dbReference type="InParanoid" id="A0A330L304"/>
<reference evidence="3" key="1">
    <citation type="submission" date="2018-04" db="EMBL/GenBank/DDBJ databases">
        <authorList>
            <person name="Lucker S."/>
            <person name="Sakoula D."/>
        </authorList>
    </citation>
    <scope>NUCLEOTIDE SEQUENCE [LARGE SCALE GENOMIC DNA]</scope>
</reference>
<dbReference type="AlphaFoldDB" id="A0A330L304"/>
<keyword evidence="1" id="KW-0732">Signal</keyword>
<evidence type="ECO:0000313" key="2">
    <source>
        <dbReference type="EMBL" id="SPP64189.1"/>
    </source>
</evidence>
<proteinExistence type="predicted"/>
<dbReference type="EMBL" id="OUNR01000002">
    <property type="protein sequence ID" value="SPP64189.1"/>
    <property type="molecule type" value="Genomic_DNA"/>
</dbReference>
<organism evidence="2 3">
    <name type="scientific">Nitrospira lenta</name>
    <dbReference type="NCBI Taxonomy" id="1436998"/>
    <lineage>
        <taxon>Bacteria</taxon>
        <taxon>Pseudomonadati</taxon>
        <taxon>Nitrospirota</taxon>
        <taxon>Nitrospiria</taxon>
        <taxon>Nitrospirales</taxon>
        <taxon>Nitrospiraceae</taxon>
        <taxon>Nitrospira</taxon>
    </lineage>
</organism>
<sequence length="220" mass="25202">MRHRCRIFMFWRMILCVTVLGLSASCARLPYTTNVVHEDARVVVVLQRDVDASAYSHPVKLTPAELTDILQGFSFRPKQRMPLRWFAEENPPKPVFRQDELDALVGRLSEGLRTAGPGERVHFELRAPGFNPSARRDVVGGWAAVRERYLYVTLEYVHVQIPTRKADLYDYNYPTPPPPPVEYLLYFEPGRFWVTDPNGLSALDYRAFLNAPKVRSSPGP</sequence>
<feature type="chain" id="PRO_5016253683" description="Lipoprotein" evidence="1">
    <location>
        <begin position="28"/>
        <end position="220"/>
    </location>
</feature>
<keyword evidence="3" id="KW-1185">Reference proteome</keyword>
<accession>A0A330L304</accession>